<evidence type="ECO:0000256" key="2">
    <source>
        <dbReference type="SAM" id="MobiDB-lite"/>
    </source>
</evidence>
<dbReference type="SUPFAM" id="SSF48452">
    <property type="entry name" value="TPR-like"/>
    <property type="match status" value="2"/>
</dbReference>
<proteinExistence type="predicted"/>
<organism evidence="4 5">
    <name type="scientific">Rubrivirga marina</name>
    <dbReference type="NCBI Taxonomy" id="1196024"/>
    <lineage>
        <taxon>Bacteria</taxon>
        <taxon>Pseudomonadati</taxon>
        <taxon>Rhodothermota</taxon>
        <taxon>Rhodothermia</taxon>
        <taxon>Rhodothermales</taxon>
        <taxon>Rubricoccaceae</taxon>
        <taxon>Rubrivirga</taxon>
    </lineage>
</organism>
<dbReference type="PANTHER" id="PTHR45588:SF1">
    <property type="entry name" value="WW DOMAIN-CONTAINING PROTEIN"/>
    <property type="match status" value="1"/>
</dbReference>
<evidence type="ECO:0000256" key="3">
    <source>
        <dbReference type="SAM" id="SignalP"/>
    </source>
</evidence>
<dbReference type="AlphaFoldDB" id="A0A271J1L0"/>
<keyword evidence="5" id="KW-1185">Reference proteome</keyword>
<dbReference type="RefSeq" id="WP_095511015.1">
    <property type="nucleotide sequence ID" value="NZ_MQWD01000001.1"/>
</dbReference>
<feature type="chain" id="PRO_5012515474" description="Tetratricopeptide repeat protein" evidence="3">
    <location>
        <begin position="18"/>
        <end position="485"/>
    </location>
</feature>
<feature type="repeat" description="TPR" evidence="1">
    <location>
        <begin position="33"/>
        <end position="66"/>
    </location>
</feature>
<protein>
    <recommendedName>
        <fullName evidence="6">Tetratricopeptide repeat protein</fullName>
    </recommendedName>
</protein>
<feature type="compositionally biased region" description="Basic and acidic residues" evidence="2">
    <location>
        <begin position="469"/>
        <end position="485"/>
    </location>
</feature>
<feature type="region of interest" description="Disordered" evidence="2">
    <location>
        <begin position="454"/>
        <end position="485"/>
    </location>
</feature>
<dbReference type="InterPro" id="IPR019734">
    <property type="entry name" value="TPR_rpt"/>
</dbReference>
<feature type="signal peptide" evidence="3">
    <location>
        <begin position="1"/>
        <end position="17"/>
    </location>
</feature>
<dbReference type="Gene3D" id="1.25.40.1040">
    <property type="match status" value="1"/>
</dbReference>
<evidence type="ECO:0008006" key="6">
    <source>
        <dbReference type="Google" id="ProtNLM"/>
    </source>
</evidence>
<name>A0A271J1L0_9BACT</name>
<comment type="caution">
    <text evidence="4">The sequence shown here is derived from an EMBL/GenBank/DDBJ whole genome shotgun (WGS) entry which is preliminary data.</text>
</comment>
<evidence type="ECO:0000256" key="1">
    <source>
        <dbReference type="PROSITE-ProRule" id="PRU00339"/>
    </source>
</evidence>
<dbReference type="Proteomes" id="UP000216339">
    <property type="component" value="Unassembled WGS sequence"/>
</dbReference>
<dbReference type="PROSITE" id="PS50005">
    <property type="entry name" value="TPR"/>
    <property type="match status" value="1"/>
</dbReference>
<dbReference type="OrthoDB" id="9778494at2"/>
<sequence>MRTLVLLLLVAVVPVAAQDLGETEFANTGAEEAQEPFLRGLLLLHSFEYDDAREAFQEARRIDPDFAMAAWGEAMTHNHPVWMQQDRDAALEALDGVDAMPASARERAYLATLDALYRGDASKEDRDDAYAEAMRQLAAAYPDDLDARAFHALSVLGTAHEGRDFTTYMTAAAVAEEVFDENPQHPGAAHYLIHAYDDPVHAPLGLRPARVYAEVAPAASHALHMPSHIYLALGMWEDVERMNRRSYAAAKAGTDRRGEPLNGHGWHALWWWHYAADQLQDQPLADSLYALAEAHYAEDSASYTPLAHVVRIRAQQQPSNEADPILSHEPPDTQSLSTLAIDALARGERLADTEGSAAARPVLAALQAAIAADDDPGWQARASALQLEAYLDLLDGDPDRALDLVREAAALEAAAPLTFGPPTPTTPAHEFLGLLLLEYGDDPAEAAEAYRTSLSRAPNRRQSAYGLERAQRAVERAAQEAGDSR</sequence>
<dbReference type="EMBL" id="MQWD01000001">
    <property type="protein sequence ID" value="PAP77343.1"/>
    <property type="molecule type" value="Genomic_DNA"/>
</dbReference>
<keyword evidence="3" id="KW-0732">Signal</keyword>
<evidence type="ECO:0000313" key="4">
    <source>
        <dbReference type="EMBL" id="PAP77343.1"/>
    </source>
</evidence>
<dbReference type="PANTHER" id="PTHR45588">
    <property type="entry name" value="TPR DOMAIN-CONTAINING PROTEIN"/>
    <property type="match status" value="1"/>
</dbReference>
<accession>A0A271J1L0</accession>
<reference evidence="4 5" key="1">
    <citation type="submission" date="2016-11" db="EMBL/GenBank/DDBJ databases">
        <title>Study of marine rhodopsin-containing bacteria.</title>
        <authorList>
            <person name="Yoshizawa S."/>
            <person name="Kumagai Y."/>
            <person name="Kogure K."/>
        </authorList>
    </citation>
    <scope>NUCLEOTIDE SEQUENCE [LARGE SCALE GENOMIC DNA]</scope>
    <source>
        <strain evidence="4 5">SAORIC-28</strain>
    </source>
</reference>
<dbReference type="Gene3D" id="1.25.40.10">
    <property type="entry name" value="Tetratricopeptide repeat domain"/>
    <property type="match status" value="1"/>
</dbReference>
<evidence type="ECO:0000313" key="5">
    <source>
        <dbReference type="Proteomes" id="UP000216339"/>
    </source>
</evidence>
<keyword evidence="1" id="KW-0802">TPR repeat</keyword>
<dbReference type="InterPro" id="IPR011990">
    <property type="entry name" value="TPR-like_helical_dom_sf"/>
</dbReference>
<gene>
    <name evidence="4" type="ORF">BSZ37_13320</name>
</gene>